<dbReference type="PIRSF" id="PIRSF001589">
    <property type="entry name" value="Asn_synthetase_glu-h"/>
    <property type="match status" value="1"/>
</dbReference>
<dbReference type="SUPFAM" id="SSF56235">
    <property type="entry name" value="N-terminal nucleophile aminohydrolases (Ntn hydrolases)"/>
    <property type="match status" value="1"/>
</dbReference>
<keyword evidence="4 9" id="KW-0547">Nucleotide-binding</keyword>
<evidence type="ECO:0000256" key="8">
    <source>
        <dbReference type="ARBA" id="ARBA00048741"/>
    </source>
</evidence>
<comment type="similarity">
    <text evidence="2">Belongs to the asparagine synthetase family.</text>
</comment>
<evidence type="ECO:0000256" key="7">
    <source>
        <dbReference type="ARBA" id="ARBA00022962"/>
    </source>
</evidence>
<dbReference type="PANTHER" id="PTHR43284">
    <property type="entry name" value="ASPARAGINE SYNTHETASE (GLUTAMINE-HYDROLYZING)"/>
    <property type="match status" value="1"/>
</dbReference>
<dbReference type="GO" id="GO:0006529">
    <property type="term" value="P:asparagine biosynthetic process"/>
    <property type="evidence" value="ECO:0007669"/>
    <property type="project" value="UniProtKB-KW"/>
</dbReference>
<keyword evidence="6" id="KW-0028">Amino-acid biosynthesis</keyword>
<dbReference type="Gene3D" id="3.40.50.620">
    <property type="entry name" value="HUPs"/>
    <property type="match status" value="2"/>
</dbReference>
<evidence type="ECO:0000259" key="10">
    <source>
        <dbReference type="PROSITE" id="PS51278"/>
    </source>
</evidence>
<dbReference type="CDD" id="cd00712">
    <property type="entry name" value="AsnB"/>
    <property type="match status" value="1"/>
</dbReference>
<accession>A0A2W0H557</accession>
<dbReference type="PANTHER" id="PTHR43284:SF1">
    <property type="entry name" value="ASPARAGINE SYNTHETASE"/>
    <property type="match status" value="1"/>
</dbReference>
<organism evidence="11 12">
    <name type="scientific">Alteribacter lacisalsi</name>
    <dbReference type="NCBI Taxonomy" id="2045244"/>
    <lineage>
        <taxon>Bacteria</taxon>
        <taxon>Bacillati</taxon>
        <taxon>Bacillota</taxon>
        <taxon>Bacilli</taxon>
        <taxon>Bacillales</taxon>
        <taxon>Bacillaceae</taxon>
        <taxon>Alteribacter</taxon>
    </lineage>
</organism>
<dbReference type="InterPro" id="IPR001962">
    <property type="entry name" value="Asn_synthase"/>
</dbReference>
<dbReference type="SUPFAM" id="SSF52402">
    <property type="entry name" value="Adenine nucleotide alpha hydrolases-like"/>
    <property type="match status" value="1"/>
</dbReference>
<dbReference type="EMBL" id="PDOF01000002">
    <property type="protein sequence ID" value="PYZ96964.1"/>
    <property type="molecule type" value="Genomic_DNA"/>
</dbReference>
<dbReference type="Gene3D" id="3.60.20.10">
    <property type="entry name" value="Glutamine Phosphoribosylpyrophosphate, subunit 1, domain 1"/>
    <property type="match status" value="1"/>
</dbReference>
<comment type="catalytic activity">
    <reaction evidence="8">
        <text>L-aspartate + L-glutamine + ATP + H2O = L-asparagine + L-glutamate + AMP + diphosphate + H(+)</text>
        <dbReference type="Rhea" id="RHEA:12228"/>
        <dbReference type="ChEBI" id="CHEBI:15377"/>
        <dbReference type="ChEBI" id="CHEBI:15378"/>
        <dbReference type="ChEBI" id="CHEBI:29985"/>
        <dbReference type="ChEBI" id="CHEBI:29991"/>
        <dbReference type="ChEBI" id="CHEBI:30616"/>
        <dbReference type="ChEBI" id="CHEBI:33019"/>
        <dbReference type="ChEBI" id="CHEBI:58048"/>
        <dbReference type="ChEBI" id="CHEBI:58359"/>
        <dbReference type="ChEBI" id="CHEBI:456215"/>
        <dbReference type="EC" id="6.3.5.4"/>
    </reaction>
</comment>
<dbReference type="GO" id="GO:0005524">
    <property type="term" value="F:ATP binding"/>
    <property type="evidence" value="ECO:0007669"/>
    <property type="project" value="UniProtKB-KW"/>
</dbReference>
<dbReference type="InterPro" id="IPR029055">
    <property type="entry name" value="Ntn_hydrolases_N"/>
</dbReference>
<keyword evidence="6" id="KW-0061">Asparagine biosynthesis</keyword>
<dbReference type="InterPro" id="IPR033738">
    <property type="entry name" value="AsnB_N"/>
</dbReference>
<reference evidence="11 12" key="1">
    <citation type="submission" date="2017-10" db="EMBL/GenBank/DDBJ databases">
        <title>Bacillus sp. nov., a halophilic bacterium isolated from a Yangshapao Lake.</title>
        <authorList>
            <person name="Wang H."/>
        </authorList>
    </citation>
    <scope>NUCLEOTIDE SEQUENCE [LARGE SCALE GENOMIC DNA]</scope>
    <source>
        <strain evidence="11 12">YSP-3</strain>
    </source>
</reference>
<evidence type="ECO:0000313" key="12">
    <source>
        <dbReference type="Proteomes" id="UP000248066"/>
    </source>
</evidence>
<dbReference type="RefSeq" id="WP_110520903.1">
    <property type="nucleotide sequence ID" value="NZ_PDOF01000002.1"/>
</dbReference>
<feature type="domain" description="Glutamine amidotransferase type-2" evidence="10">
    <location>
        <begin position="2"/>
        <end position="217"/>
    </location>
</feature>
<dbReference type="InterPro" id="IPR006426">
    <property type="entry name" value="Asn_synth_AEB"/>
</dbReference>
<dbReference type="InterPro" id="IPR014729">
    <property type="entry name" value="Rossmann-like_a/b/a_fold"/>
</dbReference>
<sequence length="646" mass="73611">MSAIYGIFHSDKKSVSPEHIDQLAGAYNSIPVDNVQIWRSNNAFLGCHQQWITPESVGEQNPLYDSKQELTVTADAIIDNREDLASLLGIGSKALKTMTDTEIILLAYKKWGDSCPSYLVGDFSFFIFDQKEQSLFGARDFSGTRSVYYNFQDGAFSFSTTIKPLLNLPYIRAKINEKWLSEYLAIFGMIETIEANSTIYEGIFQLPPSHSIIVSKGKLTVKQYTSNVFCSSKGLKSDSEYEEGLRDVFQKAVNSRVRTHRGIGSHLSGGLDSSSVLGFAARALSESGKDIHTYSYVPIKNYRDWTPRNRIGDESSFIAKTVNYISGVEANYLSFQESNSYNEIDNFLDIYEMPYKFFENSYWVRGIYEKAQTDGVGVLLKGARGNWTVSWGPALDYYALLVNRLRLKKLVNEVNLYSENIGIGRKQLYKIIMKKAWPKVHNALRPDQTSPPTLINEEFADRSKVFQRIDDSPINLNGTKTQSFYQARKDHFHYPIIWNTTGTIGTKLSLKYKLQDRDPTNDLRVVQYCNSLPEKQCVRDGVDRSLIRRITKGVIPDEVRLNQKVRGIQGSDGIARMASEWGNFNLELEQLVNDPISNEYLNVGLMKSIMTKNKEVPKPSYFFYGEFKILMRGIISYRFLKQLEGR</sequence>
<dbReference type="Pfam" id="PF00733">
    <property type="entry name" value="Asn_synthase"/>
    <property type="match status" value="1"/>
</dbReference>
<evidence type="ECO:0000256" key="6">
    <source>
        <dbReference type="ARBA" id="ARBA00022888"/>
    </source>
</evidence>
<evidence type="ECO:0000256" key="5">
    <source>
        <dbReference type="ARBA" id="ARBA00022840"/>
    </source>
</evidence>
<evidence type="ECO:0000256" key="3">
    <source>
        <dbReference type="ARBA" id="ARBA00012737"/>
    </source>
</evidence>
<keyword evidence="12" id="KW-1185">Reference proteome</keyword>
<comment type="caution">
    <text evidence="11">The sequence shown here is derived from an EMBL/GenBank/DDBJ whole genome shotgun (WGS) entry which is preliminary data.</text>
</comment>
<evidence type="ECO:0000256" key="2">
    <source>
        <dbReference type="ARBA" id="ARBA00005752"/>
    </source>
</evidence>
<protein>
    <recommendedName>
        <fullName evidence="3">asparagine synthase (glutamine-hydrolyzing)</fullName>
        <ecNumber evidence="3">6.3.5.4</ecNumber>
    </recommendedName>
</protein>
<evidence type="ECO:0000256" key="4">
    <source>
        <dbReference type="ARBA" id="ARBA00022741"/>
    </source>
</evidence>
<evidence type="ECO:0000313" key="11">
    <source>
        <dbReference type="EMBL" id="PYZ96964.1"/>
    </source>
</evidence>
<dbReference type="GO" id="GO:0004066">
    <property type="term" value="F:asparagine synthase (glutamine-hydrolyzing) activity"/>
    <property type="evidence" value="ECO:0007669"/>
    <property type="project" value="UniProtKB-EC"/>
</dbReference>
<dbReference type="EC" id="6.3.5.4" evidence="3"/>
<dbReference type="InterPro" id="IPR051786">
    <property type="entry name" value="ASN_synthetase/amidase"/>
</dbReference>
<keyword evidence="5 9" id="KW-0067">ATP-binding</keyword>
<keyword evidence="7" id="KW-0315">Glutamine amidotransferase</keyword>
<gene>
    <name evidence="11" type="ORF">CR205_14925</name>
</gene>
<dbReference type="PROSITE" id="PS51278">
    <property type="entry name" value="GATASE_TYPE_2"/>
    <property type="match status" value="1"/>
</dbReference>
<dbReference type="OrthoDB" id="9763290at2"/>
<evidence type="ECO:0000256" key="9">
    <source>
        <dbReference type="PIRSR" id="PIRSR001589-2"/>
    </source>
</evidence>
<dbReference type="Proteomes" id="UP000248066">
    <property type="component" value="Unassembled WGS sequence"/>
</dbReference>
<proteinExistence type="inferred from homology"/>
<dbReference type="Pfam" id="PF13537">
    <property type="entry name" value="GATase_7"/>
    <property type="match status" value="1"/>
</dbReference>
<feature type="binding site" evidence="9">
    <location>
        <position position="100"/>
    </location>
    <ligand>
        <name>L-glutamine</name>
        <dbReference type="ChEBI" id="CHEBI:58359"/>
    </ligand>
</feature>
<dbReference type="AlphaFoldDB" id="A0A2W0H557"/>
<comment type="pathway">
    <text evidence="1">Amino-acid biosynthesis; L-asparagine biosynthesis; L-asparagine from L-aspartate (L-Gln route): step 1/1.</text>
</comment>
<evidence type="ECO:0000256" key="1">
    <source>
        <dbReference type="ARBA" id="ARBA00005187"/>
    </source>
</evidence>
<dbReference type="InterPro" id="IPR017932">
    <property type="entry name" value="GATase_2_dom"/>
</dbReference>
<name>A0A2W0H557_9BACI</name>